<evidence type="ECO:0000313" key="2">
    <source>
        <dbReference type="Proteomes" id="UP000027138"/>
    </source>
</evidence>
<evidence type="ECO:0000313" key="1">
    <source>
        <dbReference type="EMBL" id="KDP43335.1"/>
    </source>
</evidence>
<name>A0A067LFQ2_JATCU</name>
<keyword evidence="2" id="KW-1185">Reference proteome</keyword>
<reference evidence="1 2" key="1">
    <citation type="journal article" date="2014" name="PLoS ONE">
        <title>Global Analysis of Gene Expression Profiles in Physic Nut (Jatropha curcas L.) Seedlings Exposed to Salt Stress.</title>
        <authorList>
            <person name="Zhang L."/>
            <person name="Zhang C."/>
            <person name="Wu P."/>
            <person name="Chen Y."/>
            <person name="Li M."/>
            <person name="Jiang H."/>
            <person name="Wu G."/>
        </authorList>
    </citation>
    <scope>NUCLEOTIDE SEQUENCE [LARGE SCALE GENOMIC DNA]</scope>
    <source>
        <strain evidence="2">cv. GZQX0401</strain>
        <tissue evidence="1">Young leaves</tissue>
    </source>
</reference>
<accession>A0A067LFQ2</accession>
<gene>
    <name evidence="1" type="ORF">JCGZ_26593</name>
</gene>
<sequence length="212" mass="24045">MTEYVLKPISSTSSKHTLFARDDDPRSHLSEFICVAQMNRYDEEHVLQAFPQTSYKNYRKRYDGLDLGIQSAGLNFEELYNEKKKKSRGFGNYRSFCSNRNRNVGHAATDQSGSSNTVGAVKEKRKREFTDLGRSLSTVMRSCIENGVLSKLPINPSRPILGKFVDQDCEYQQCKGHSTDDCLRLKHDIQDLIDSGKITKPPEHSKPAPGNH</sequence>
<dbReference type="AlphaFoldDB" id="A0A067LFQ2"/>
<protein>
    <submittedName>
        <fullName evidence="1">Uncharacterized protein</fullName>
    </submittedName>
</protein>
<proteinExistence type="predicted"/>
<organism evidence="1 2">
    <name type="scientific">Jatropha curcas</name>
    <name type="common">Barbados nut</name>
    <dbReference type="NCBI Taxonomy" id="180498"/>
    <lineage>
        <taxon>Eukaryota</taxon>
        <taxon>Viridiplantae</taxon>
        <taxon>Streptophyta</taxon>
        <taxon>Embryophyta</taxon>
        <taxon>Tracheophyta</taxon>
        <taxon>Spermatophyta</taxon>
        <taxon>Magnoliopsida</taxon>
        <taxon>eudicotyledons</taxon>
        <taxon>Gunneridae</taxon>
        <taxon>Pentapetalae</taxon>
        <taxon>rosids</taxon>
        <taxon>fabids</taxon>
        <taxon>Malpighiales</taxon>
        <taxon>Euphorbiaceae</taxon>
        <taxon>Crotonoideae</taxon>
        <taxon>Jatropheae</taxon>
        <taxon>Jatropha</taxon>
    </lineage>
</organism>
<dbReference type="OrthoDB" id="1302650at2759"/>
<dbReference type="EMBL" id="KK914272">
    <property type="protein sequence ID" value="KDP43335.1"/>
    <property type="molecule type" value="Genomic_DNA"/>
</dbReference>
<dbReference type="Proteomes" id="UP000027138">
    <property type="component" value="Unassembled WGS sequence"/>
</dbReference>